<dbReference type="Proteomes" id="UP000247781">
    <property type="component" value="Unassembled WGS sequence"/>
</dbReference>
<sequence>MNAAVSAAATPELLNELPCQRDPDRWFDRAHRTQALAGCLSCPARSWCAREALAAEASFGMWAGIWIDGNLADVERYLCAIAEGTSSASPPPATDVQRIDAVRRPPVIRAPAKHTVAAVITARSSGHCEIMAPDCQLTLDAIASRIRGGCWHQLPDAAAGYAVCRRCQAAVTRMEPRLAHQLGYLVDNSANAATVPFYWRQSRWMSLDSAGGAAPISSTKRSA</sequence>
<evidence type="ECO:0000313" key="3">
    <source>
        <dbReference type="Proteomes" id="UP000247781"/>
    </source>
</evidence>
<dbReference type="PROSITE" id="PS51674">
    <property type="entry name" value="4FE4S_WBL"/>
    <property type="match status" value="1"/>
</dbReference>
<feature type="domain" description="4Fe-4S Wbl-type" evidence="1">
    <location>
        <begin position="18"/>
        <end position="72"/>
    </location>
</feature>
<reference evidence="2 3" key="2">
    <citation type="submission" date="2018-06" db="EMBL/GenBank/DDBJ databases">
        <title>Sequencing of bacterial isolates from soil warming experiment in Harvard Forest, Massachusetts, USA.</title>
        <authorList>
            <person name="Deangelis K.PhD."/>
        </authorList>
    </citation>
    <scope>NUCLEOTIDE SEQUENCE [LARGE SCALE GENOMIC DNA]</scope>
    <source>
        <strain evidence="2 3">GAS496</strain>
    </source>
</reference>
<keyword evidence="3" id="KW-1185">Reference proteome</keyword>
<accession>A0A318H894</accession>
<dbReference type="AlphaFoldDB" id="A0A318H894"/>
<evidence type="ECO:0000313" key="2">
    <source>
        <dbReference type="EMBL" id="PXX01531.1"/>
    </source>
</evidence>
<reference evidence="3" key="1">
    <citation type="submission" date="2018-05" db="EMBL/GenBank/DDBJ databases">
        <authorList>
            <person name="Deangelis K."/>
            <person name="Huntemann M."/>
            <person name="Clum A."/>
            <person name="Pillay M."/>
            <person name="Palaniappan K."/>
            <person name="Varghese N."/>
            <person name="Mikhailova N."/>
            <person name="Stamatis D."/>
            <person name="Reddy T."/>
            <person name="Daum C."/>
            <person name="Shapiro N."/>
            <person name="Ivanova N."/>
            <person name="Kyrpides N."/>
            <person name="Woyke T."/>
        </authorList>
    </citation>
    <scope>NUCLEOTIDE SEQUENCE [LARGE SCALE GENOMIC DNA]</scope>
    <source>
        <strain evidence="3">GAS496</strain>
    </source>
</reference>
<dbReference type="RefSeq" id="WP_181428442.1">
    <property type="nucleotide sequence ID" value="NZ_QJJU01000028.1"/>
</dbReference>
<dbReference type="InterPro" id="IPR034768">
    <property type="entry name" value="4FE4S_WBL"/>
</dbReference>
<proteinExistence type="predicted"/>
<evidence type="ECO:0000259" key="1">
    <source>
        <dbReference type="PROSITE" id="PS51674"/>
    </source>
</evidence>
<dbReference type="EMBL" id="QJJU01000028">
    <property type="protein sequence ID" value="PXX01531.1"/>
    <property type="molecule type" value="Genomic_DNA"/>
</dbReference>
<protein>
    <submittedName>
        <fullName evidence="2">Transcription factor WhiB</fullName>
    </submittedName>
</protein>
<name>A0A318H894_9MYCO</name>
<comment type="caution">
    <text evidence="2">The sequence shown here is derived from an EMBL/GenBank/DDBJ whole genome shotgun (WGS) entry which is preliminary data.</text>
</comment>
<gene>
    <name evidence="2" type="ORF">C8E89_12817</name>
</gene>
<organism evidence="2 3">
    <name type="scientific">Mycolicibacterium moriokaense</name>
    <dbReference type="NCBI Taxonomy" id="39691"/>
    <lineage>
        <taxon>Bacteria</taxon>
        <taxon>Bacillati</taxon>
        <taxon>Actinomycetota</taxon>
        <taxon>Actinomycetes</taxon>
        <taxon>Mycobacteriales</taxon>
        <taxon>Mycobacteriaceae</taxon>
        <taxon>Mycolicibacterium</taxon>
    </lineage>
</organism>
<dbReference type="Pfam" id="PF02467">
    <property type="entry name" value="Whib"/>
    <property type="match status" value="1"/>
</dbReference>